<dbReference type="Proteomes" id="UP000439994">
    <property type="component" value="Unassembled WGS sequence"/>
</dbReference>
<dbReference type="InterPro" id="IPR051156">
    <property type="entry name" value="Mito/Outer_Membr_Metalloprot"/>
</dbReference>
<evidence type="ECO:0000313" key="9">
    <source>
        <dbReference type="Proteomes" id="UP000439994"/>
    </source>
</evidence>
<dbReference type="SUPFAM" id="SSF48452">
    <property type="entry name" value="TPR-like"/>
    <property type="match status" value="1"/>
</dbReference>
<accession>A0A6N8F9T4</accession>
<protein>
    <submittedName>
        <fullName evidence="8">M48 family metalloprotease</fullName>
    </submittedName>
</protein>
<evidence type="ECO:0000259" key="7">
    <source>
        <dbReference type="Pfam" id="PF01435"/>
    </source>
</evidence>
<sequence length="433" mass="48895">MAKSNDVNFPFTFFGVNNSQINAFAFYGGYIGIHTGLIAKSENESQLASVLAHEIAHVTQRHLARSKEAATNRAPLTLAGIVGSIILAAVSPQLVMASMMATSAGTQQAMINYTRGNEQEADRIGMNILANSGYDPYAAAEFFTKLQEQVRYKSSIPAFLVTHPLPDSRVTDARLRAQQYEKKFYTDSLDFLLVKARVDARYVKSQADNSDTTNLVDRIKKTSGNKRFALEYQLLLTLVDNKKIDKAFSLWEKLNEYAPGNLFLLDTYSDLAIAAETPEVALDALAKAYKNKPNNYVVTLNYANVALEAKQYGKAIELLEYFLLKKPKDLLATQMLVDAYKDAKNMAKYNITKGELYALMARYNEAITFLDRALAMMGKSDKAEVSRIQALKYQYRERQRYIKILKEPFNDRHYFPQPKMLKKPTDIRVTKVE</sequence>
<keyword evidence="4 6" id="KW-0862">Zinc</keyword>
<dbReference type="GO" id="GO:0016020">
    <property type="term" value="C:membrane"/>
    <property type="evidence" value="ECO:0007669"/>
    <property type="project" value="TreeGrafter"/>
</dbReference>
<dbReference type="InterPro" id="IPR011990">
    <property type="entry name" value="TPR-like_helical_dom_sf"/>
</dbReference>
<evidence type="ECO:0000256" key="5">
    <source>
        <dbReference type="ARBA" id="ARBA00023049"/>
    </source>
</evidence>
<keyword evidence="2" id="KW-0479">Metal-binding</keyword>
<comment type="similarity">
    <text evidence="6">Belongs to the peptidase M48 family.</text>
</comment>
<name>A0A6N8F9T4_9GAMM</name>
<evidence type="ECO:0000256" key="6">
    <source>
        <dbReference type="RuleBase" id="RU003983"/>
    </source>
</evidence>
<dbReference type="GO" id="GO:0051603">
    <property type="term" value="P:proteolysis involved in protein catabolic process"/>
    <property type="evidence" value="ECO:0007669"/>
    <property type="project" value="TreeGrafter"/>
</dbReference>
<organism evidence="8 9">
    <name type="scientific">Psychrosphaera haliotis</name>
    <dbReference type="NCBI Taxonomy" id="555083"/>
    <lineage>
        <taxon>Bacteria</taxon>
        <taxon>Pseudomonadati</taxon>
        <taxon>Pseudomonadota</taxon>
        <taxon>Gammaproteobacteria</taxon>
        <taxon>Alteromonadales</taxon>
        <taxon>Pseudoalteromonadaceae</taxon>
        <taxon>Psychrosphaera</taxon>
    </lineage>
</organism>
<evidence type="ECO:0000256" key="3">
    <source>
        <dbReference type="ARBA" id="ARBA00022801"/>
    </source>
</evidence>
<dbReference type="EMBL" id="WOCD01000003">
    <property type="protein sequence ID" value="MUH71837.1"/>
    <property type="molecule type" value="Genomic_DNA"/>
</dbReference>
<dbReference type="AlphaFoldDB" id="A0A6N8F9T4"/>
<dbReference type="Pfam" id="PF14559">
    <property type="entry name" value="TPR_19"/>
    <property type="match status" value="1"/>
</dbReference>
<dbReference type="Gene3D" id="1.25.40.10">
    <property type="entry name" value="Tetratricopeptide repeat domain"/>
    <property type="match status" value="1"/>
</dbReference>
<evidence type="ECO:0000256" key="4">
    <source>
        <dbReference type="ARBA" id="ARBA00022833"/>
    </source>
</evidence>
<evidence type="ECO:0000313" key="8">
    <source>
        <dbReference type="EMBL" id="MUH71837.1"/>
    </source>
</evidence>
<reference evidence="8 9" key="1">
    <citation type="submission" date="2019-11" db="EMBL/GenBank/DDBJ databases">
        <title>P. haliotis isolates from Z. marina roots.</title>
        <authorList>
            <person name="Cohen M."/>
            <person name="Jospin G."/>
            <person name="Eisen J.A."/>
            <person name="Coil D.A."/>
        </authorList>
    </citation>
    <scope>NUCLEOTIDE SEQUENCE [LARGE SCALE GENOMIC DNA]</scope>
    <source>
        <strain evidence="8 9">UCD-MCMsp1aY</strain>
    </source>
</reference>
<feature type="domain" description="Peptidase M48" evidence="7">
    <location>
        <begin position="10"/>
        <end position="174"/>
    </location>
</feature>
<keyword evidence="1 6" id="KW-0645">Protease</keyword>
<dbReference type="PANTHER" id="PTHR22726:SF1">
    <property type="entry name" value="METALLOENDOPEPTIDASE OMA1, MITOCHONDRIAL"/>
    <property type="match status" value="1"/>
</dbReference>
<dbReference type="CDD" id="cd07324">
    <property type="entry name" value="M48C_Oma1-like"/>
    <property type="match status" value="1"/>
</dbReference>
<dbReference type="GO" id="GO:0046872">
    <property type="term" value="F:metal ion binding"/>
    <property type="evidence" value="ECO:0007669"/>
    <property type="project" value="UniProtKB-KW"/>
</dbReference>
<keyword evidence="9" id="KW-1185">Reference proteome</keyword>
<comment type="cofactor">
    <cofactor evidence="6">
        <name>Zn(2+)</name>
        <dbReference type="ChEBI" id="CHEBI:29105"/>
    </cofactor>
    <text evidence="6">Binds 1 zinc ion per subunit.</text>
</comment>
<keyword evidence="5 6" id="KW-0482">Metalloprotease</keyword>
<dbReference type="Gene3D" id="3.30.2010.10">
    <property type="entry name" value="Metalloproteases ('zincins'), catalytic domain"/>
    <property type="match status" value="1"/>
</dbReference>
<dbReference type="PANTHER" id="PTHR22726">
    <property type="entry name" value="METALLOENDOPEPTIDASE OMA1"/>
    <property type="match status" value="1"/>
</dbReference>
<dbReference type="GO" id="GO:0004222">
    <property type="term" value="F:metalloendopeptidase activity"/>
    <property type="evidence" value="ECO:0007669"/>
    <property type="project" value="InterPro"/>
</dbReference>
<comment type="caution">
    <text evidence="8">The sequence shown here is derived from an EMBL/GenBank/DDBJ whole genome shotgun (WGS) entry which is preliminary data.</text>
</comment>
<proteinExistence type="inferred from homology"/>
<evidence type="ECO:0000256" key="1">
    <source>
        <dbReference type="ARBA" id="ARBA00022670"/>
    </source>
</evidence>
<dbReference type="InterPro" id="IPR001915">
    <property type="entry name" value="Peptidase_M48"/>
</dbReference>
<keyword evidence="3 6" id="KW-0378">Hydrolase</keyword>
<evidence type="ECO:0000256" key="2">
    <source>
        <dbReference type="ARBA" id="ARBA00022723"/>
    </source>
</evidence>
<dbReference type="Pfam" id="PF01435">
    <property type="entry name" value="Peptidase_M48"/>
    <property type="match status" value="1"/>
</dbReference>
<gene>
    <name evidence="8" type="ORF">GNP35_04705</name>
</gene>